<evidence type="ECO:0000256" key="5">
    <source>
        <dbReference type="ARBA" id="ARBA00022968"/>
    </source>
</evidence>
<dbReference type="InterPro" id="IPR009729">
    <property type="entry name" value="Gal-3-0_sulfotransfrase"/>
</dbReference>
<comment type="subcellular location">
    <subcellularLocation>
        <location evidence="1">Golgi apparatus membrane</location>
        <topology evidence="1">Single-pass type II membrane protein</topology>
    </subcellularLocation>
</comment>
<dbReference type="GO" id="GO:0009247">
    <property type="term" value="P:glycolipid biosynthetic process"/>
    <property type="evidence" value="ECO:0007669"/>
    <property type="project" value="InterPro"/>
</dbReference>
<accession>A0A210PV80</accession>
<keyword evidence="6" id="KW-1133">Transmembrane helix</keyword>
<dbReference type="InterPro" id="IPR027417">
    <property type="entry name" value="P-loop_NTPase"/>
</dbReference>
<keyword evidence="9" id="KW-0325">Glycoprotein</keyword>
<protein>
    <submittedName>
        <fullName evidence="10">Galactose-3-O-sulfotransferase 3</fullName>
    </submittedName>
</protein>
<keyword evidence="5" id="KW-0735">Signal-anchor</keyword>
<evidence type="ECO:0000313" key="11">
    <source>
        <dbReference type="Proteomes" id="UP000242188"/>
    </source>
</evidence>
<keyword evidence="7" id="KW-0333">Golgi apparatus</keyword>
<keyword evidence="4" id="KW-0812">Transmembrane</keyword>
<keyword evidence="11" id="KW-1185">Reference proteome</keyword>
<keyword evidence="3 10" id="KW-0808">Transferase</keyword>
<proteinExistence type="inferred from homology"/>
<reference evidence="10 11" key="1">
    <citation type="journal article" date="2017" name="Nat. Ecol. Evol.">
        <title>Scallop genome provides insights into evolution of bilaterian karyotype and development.</title>
        <authorList>
            <person name="Wang S."/>
            <person name="Zhang J."/>
            <person name="Jiao W."/>
            <person name="Li J."/>
            <person name="Xun X."/>
            <person name="Sun Y."/>
            <person name="Guo X."/>
            <person name="Huan P."/>
            <person name="Dong B."/>
            <person name="Zhang L."/>
            <person name="Hu X."/>
            <person name="Sun X."/>
            <person name="Wang J."/>
            <person name="Zhao C."/>
            <person name="Wang Y."/>
            <person name="Wang D."/>
            <person name="Huang X."/>
            <person name="Wang R."/>
            <person name="Lv J."/>
            <person name="Li Y."/>
            <person name="Zhang Z."/>
            <person name="Liu B."/>
            <person name="Lu W."/>
            <person name="Hui Y."/>
            <person name="Liang J."/>
            <person name="Zhou Z."/>
            <person name="Hou R."/>
            <person name="Li X."/>
            <person name="Liu Y."/>
            <person name="Li H."/>
            <person name="Ning X."/>
            <person name="Lin Y."/>
            <person name="Zhao L."/>
            <person name="Xing Q."/>
            <person name="Dou J."/>
            <person name="Li Y."/>
            <person name="Mao J."/>
            <person name="Guo H."/>
            <person name="Dou H."/>
            <person name="Li T."/>
            <person name="Mu C."/>
            <person name="Jiang W."/>
            <person name="Fu Q."/>
            <person name="Fu X."/>
            <person name="Miao Y."/>
            <person name="Liu J."/>
            <person name="Yu Q."/>
            <person name="Li R."/>
            <person name="Liao H."/>
            <person name="Li X."/>
            <person name="Kong Y."/>
            <person name="Jiang Z."/>
            <person name="Chourrout D."/>
            <person name="Li R."/>
            <person name="Bao Z."/>
        </authorList>
    </citation>
    <scope>NUCLEOTIDE SEQUENCE [LARGE SCALE GENOMIC DNA]</scope>
    <source>
        <strain evidence="10 11">PY_sf001</strain>
    </source>
</reference>
<evidence type="ECO:0000256" key="9">
    <source>
        <dbReference type="ARBA" id="ARBA00023180"/>
    </source>
</evidence>
<dbReference type="Proteomes" id="UP000242188">
    <property type="component" value="Unassembled WGS sequence"/>
</dbReference>
<dbReference type="OrthoDB" id="514299at2759"/>
<evidence type="ECO:0000256" key="1">
    <source>
        <dbReference type="ARBA" id="ARBA00004323"/>
    </source>
</evidence>
<gene>
    <name evidence="10" type="ORF">KP79_PYT16130</name>
</gene>
<dbReference type="PANTHER" id="PTHR14647">
    <property type="entry name" value="GALACTOSE-3-O-SULFOTRANSFERASE"/>
    <property type="match status" value="1"/>
</dbReference>
<dbReference type="GO" id="GO:0001733">
    <property type="term" value="F:galactosylceramide sulfotransferase activity"/>
    <property type="evidence" value="ECO:0007669"/>
    <property type="project" value="InterPro"/>
</dbReference>
<dbReference type="AlphaFoldDB" id="A0A210PV80"/>
<evidence type="ECO:0000256" key="4">
    <source>
        <dbReference type="ARBA" id="ARBA00022692"/>
    </source>
</evidence>
<evidence type="ECO:0000256" key="7">
    <source>
        <dbReference type="ARBA" id="ARBA00023034"/>
    </source>
</evidence>
<dbReference type="GO" id="GO:0000139">
    <property type="term" value="C:Golgi membrane"/>
    <property type="evidence" value="ECO:0007669"/>
    <property type="project" value="UniProtKB-SubCell"/>
</dbReference>
<dbReference type="EMBL" id="NEDP02005467">
    <property type="protein sequence ID" value="OWF40397.1"/>
    <property type="molecule type" value="Genomic_DNA"/>
</dbReference>
<comment type="caution">
    <text evidence="10">The sequence shown here is derived from an EMBL/GenBank/DDBJ whole genome shotgun (WGS) entry which is preliminary data.</text>
</comment>
<name>A0A210PV80_MIZYE</name>
<evidence type="ECO:0000256" key="6">
    <source>
        <dbReference type="ARBA" id="ARBA00022989"/>
    </source>
</evidence>
<dbReference type="PANTHER" id="PTHR14647:SF87">
    <property type="entry name" value="PUTATIVE-RELATED"/>
    <property type="match status" value="1"/>
</dbReference>
<organism evidence="10 11">
    <name type="scientific">Mizuhopecten yessoensis</name>
    <name type="common">Japanese scallop</name>
    <name type="synonym">Patinopecten yessoensis</name>
    <dbReference type="NCBI Taxonomy" id="6573"/>
    <lineage>
        <taxon>Eukaryota</taxon>
        <taxon>Metazoa</taxon>
        <taxon>Spiralia</taxon>
        <taxon>Lophotrochozoa</taxon>
        <taxon>Mollusca</taxon>
        <taxon>Bivalvia</taxon>
        <taxon>Autobranchia</taxon>
        <taxon>Pteriomorphia</taxon>
        <taxon>Pectinida</taxon>
        <taxon>Pectinoidea</taxon>
        <taxon>Pectinidae</taxon>
        <taxon>Mizuhopecten</taxon>
    </lineage>
</organism>
<evidence type="ECO:0000313" key="10">
    <source>
        <dbReference type="EMBL" id="OWF40397.1"/>
    </source>
</evidence>
<evidence type="ECO:0000256" key="2">
    <source>
        <dbReference type="ARBA" id="ARBA00008124"/>
    </source>
</evidence>
<dbReference type="Gene3D" id="3.40.50.300">
    <property type="entry name" value="P-loop containing nucleotide triphosphate hydrolases"/>
    <property type="match status" value="1"/>
</dbReference>
<dbReference type="Pfam" id="PF06990">
    <property type="entry name" value="Gal-3-0_sulfotr"/>
    <property type="match status" value="1"/>
</dbReference>
<comment type="similarity">
    <text evidence="2">Belongs to the galactose-3-O-sulfotransferase family.</text>
</comment>
<evidence type="ECO:0000256" key="3">
    <source>
        <dbReference type="ARBA" id="ARBA00022679"/>
    </source>
</evidence>
<evidence type="ECO:0000256" key="8">
    <source>
        <dbReference type="ARBA" id="ARBA00023136"/>
    </source>
</evidence>
<keyword evidence="8" id="KW-0472">Membrane</keyword>
<sequence length="281" mass="33054">METVAFRCTSAPAEYQITSTTTVSLLGSSPSHNDSLYKGQNTESEVDVPVRHIVFIKVHKAAGTTVQNIFLRYGYVKDLVFTLPMYDSTISIRRFVTGYNVRPPPKNKSFDIVRFSRESFSKVQPNDSRYIGIVREPFHQFQFNLQYYRQRYVVNIPGNKAVLEYLLHNDKYMRFRGGGGNTSTYNRMSYDFGFPDSLFWSKDQDEIENYLMKLDNDIDLVMVTEYFDESIVLMRRLLNWDLKYVLYGKLTEKKKKDPRLQIGSIDEKLYRNWATLYIRFL</sequence>